<proteinExistence type="predicted"/>
<dbReference type="InterPro" id="IPR023346">
    <property type="entry name" value="Lysozyme-like_dom_sf"/>
</dbReference>
<comment type="caution">
    <text evidence="2">The sequence shown here is derived from an EMBL/GenBank/DDBJ whole genome shotgun (WGS) entry which is preliminary data.</text>
</comment>
<dbReference type="Gene3D" id="1.10.530.10">
    <property type="match status" value="1"/>
</dbReference>
<keyword evidence="1" id="KW-1133">Transmembrane helix</keyword>
<keyword evidence="1" id="KW-0472">Membrane</keyword>
<dbReference type="SUPFAM" id="SSF53955">
    <property type="entry name" value="Lysozyme-like"/>
    <property type="match status" value="1"/>
</dbReference>
<accession>A0A7C3WQM7</accession>
<keyword evidence="1" id="KW-0812">Transmembrane</keyword>
<organism evidence="2">
    <name type="scientific">Dictyoglomus turgidum</name>
    <dbReference type="NCBI Taxonomy" id="513050"/>
    <lineage>
        <taxon>Bacteria</taxon>
        <taxon>Pseudomonadati</taxon>
        <taxon>Dictyoglomota</taxon>
        <taxon>Dictyoglomia</taxon>
        <taxon>Dictyoglomales</taxon>
        <taxon>Dictyoglomaceae</taxon>
        <taxon>Dictyoglomus</taxon>
    </lineage>
</organism>
<name>A0A7C3WQM7_9BACT</name>
<evidence type="ECO:0008006" key="3">
    <source>
        <dbReference type="Google" id="ProtNLM"/>
    </source>
</evidence>
<dbReference type="AlphaFoldDB" id="A0A7C3WQM7"/>
<dbReference type="EMBL" id="DTGA01000036">
    <property type="protein sequence ID" value="HGB30550.1"/>
    <property type="molecule type" value="Genomic_DNA"/>
</dbReference>
<reference evidence="2" key="1">
    <citation type="journal article" date="2020" name="mSystems">
        <title>Genome- and Community-Level Interaction Insights into Carbon Utilization and Element Cycling Functions of Hydrothermarchaeota in Hydrothermal Sediment.</title>
        <authorList>
            <person name="Zhou Z."/>
            <person name="Liu Y."/>
            <person name="Xu W."/>
            <person name="Pan J."/>
            <person name="Luo Z.H."/>
            <person name="Li M."/>
        </authorList>
    </citation>
    <scope>NUCLEOTIDE SEQUENCE [LARGE SCALE GENOMIC DNA]</scope>
    <source>
        <strain evidence="2">SpSt-751</strain>
    </source>
</reference>
<evidence type="ECO:0000256" key="1">
    <source>
        <dbReference type="SAM" id="Phobius"/>
    </source>
</evidence>
<feature type="transmembrane region" description="Helical" evidence="1">
    <location>
        <begin position="12"/>
        <end position="30"/>
    </location>
</feature>
<protein>
    <recommendedName>
        <fullName evidence="3">Transglycosylase SLT domain-containing protein</fullName>
    </recommendedName>
</protein>
<gene>
    <name evidence="2" type="ORF">ENV35_01575</name>
</gene>
<sequence length="230" mass="26668">MKFLSVKYLKIIIFLLLLFLGVFLIVNYYSTHFLSKSVSTKNNKNLDVSYEMMFVEDDLHTYGYSSRFIKIVKDAITSASKEFDIPIGLLHAIFRIESDYHFNITHPTVTVMVKGKPVVTNAIGLGGIIWEFWGDSLISKGIAENKMDLYLPDVNIRASAYVLRVLINQELSKSGRKNFMLSSVITRYYGEYSQMYMLKMEKVTSDLWMKRITKEIVKKETNLFNKNTIY</sequence>
<evidence type="ECO:0000313" key="2">
    <source>
        <dbReference type="EMBL" id="HGB30550.1"/>
    </source>
</evidence>